<gene>
    <name evidence="2" type="ORF">S06H3_56765</name>
</gene>
<dbReference type="EMBL" id="BARV01036541">
    <property type="protein sequence ID" value="GAI55021.1"/>
    <property type="molecule type" value="Genomic_DNA"/>
</dbReference>
<name>X1QJP3_9ZZZZ</name>
<evidence type="ECO:0000313" key="2">
    <source>
        <dbReference type="EMBL" id="GAI55021.1"/>
    </source>
</evidence>
<organism evidence="2">
    <name type="scientific">marine sediment metagenome</name>
    <dbReference type="NCBI Taxonomy" id="412755"/>
    <lineage>
        <taxon>unclassified sequences</taxon>
        <taxon>metagenomes</taxon>
        <taxon>ecological metagenomes</taxon>
    </lineage>
</organism>
<reference evidence="2" key="1">
    <citation type="journal article" date="2014" name="Front. Microbiol.">
        <title>High frequency of phylogenetically diverse reductive dehalogenase-homologous genes in deep subseafloor sedimentary metagenomes.</title>
        <authorList>
            <person name="Kawai M."/>
            <person name="Futagami T."/>
            <person name="Toyoda A."/>
            <person name="Takaki Y."/>
            <person name="Nishi S."/>
            <person name="Hori S."/>
            <person name="Arai W."/>
            <person name="Tsubouchi T."/>
            <person name="Morono Y."/>
            <person name="Uchiyama I."/>
            <person name="Ito T."/>
            <person name="Fujiyama A."/>
            <person name="Inagaki F."/>
            <person name="Takami H."/>
        </authorList>
    </citation>
    <scope>NUCLEOTIDE SEQUENCE</scope>
    <source>
        <strain evidence="2">Expedition CK06-06</strain>
    </source>
</reference>
<protein>
    <recommendedName>
        <fullName evidence="1">Damage-control phosphatase ARMT1-like metal-binding domain-containing protein</fullName>
    </recommendedName>
</protein>
<evidence type="ECO:0000259" key="1">
    <source>
        <dbReference type="Pfam" id="PF01937"/>
    </source>
</evidence>
<dbReference type="Pfam" id="PF01937">
    <property type="entry name" value="ARMT1-like_dom"/>
    <property type="match status" value="1"/>
</dbReference>
<proteinExistence type="predicted"/>
<comment type="caution">
    <text evidence="2">The sequence shown here is derived from an EMBL/GenBank/DDBJ whole genome shotgun (WGS) entry which is preliminary data.</text>
</comment>
<dbReference type="SUPFAM" id="SSF111321">
    <property type="entry name" value="AF1104-like"/>
    <property type="match status" value="1"/>
</dbReference>
<accession>X1QJP3</accession>
<dbReference type="Gene3D" id="1.10.8.380">
    <property type="entry name" value="Uncharacterised protein PF01937, DUF89, domain 1"/>
    <property type="match status" value="1"/>
</dbReference>
<dbReference type="AlphaFoldDB" id="X1QJP3"/>
<sequence length="94" mass="10901">MKTYLECFPCFLRQALEAARLATSDEAIQRMVLNQVMFNLCRMNPRTSPPQIGRFIHKTVKELSHCSDPYKEVKSEYNHLILRKYPGLKGIVEG</sequence>
<feature type="domain" description="Damage-control phosphatase ARMT1-like metal-binding" evidence="1">
    <location>
        <begin position="4"/>
        <end position="90"/>
    </location>
</feature>
<dbReference type="InterPro" id="IPR036075">
    <property type="entry name" value="ARMT-1-like_metal-bd_sf"/>
</dbReference>
<dbReference type="InterPro" id="IPR002791">
    <property type="entry name" value="ARMT1-like_metal-bd"/>
</dbReference>
<feature type="non-terminal residue" evidence="2">
    <location>
        <position position="94"/>
    </location>
</feature>